<dbReference type="EMBL" id="AP009384">
    <property type="protein sequence ID" value="BAF89168.1"/>
    <property type="molecule type" value="Genomic_DNA"/>
</dbReference>
<dbReference type="eggNOG" id="COG0715">
    <property type="taxonomic scope" value="Bacteria"/>
</dbReference>
<dbReference type="Gene3D" id="3.40.190.10">
    <property type="entry name" value="Periplasmic binding protein-like II"/>
    <property type="match status" value="2"/>
</dbReference>
<dbReference type="HOGENOM" id="CLU_028871_12_2_5"/>
<protein>
    <submittedName>
        <fullName evidence="2">Sulfate ester transport system substrate-binding protein</fullName>
    </submittedName>
</protein>
<dbReference type="KEGG" id="azc:AZC_3170"/>
<sequence length="370" mass="40587">MPMPEVIMATRFRIPFLPRWTALVALGCALLGMGAVAQAEPLVVRIGFASVGVDNRQFAGGSSVAVAHAEGYLEKAFKDDPDVRFEWYFFKGAGPAVNEAIANGQLDFAIQGDLPSVIGRANGLKTKILMASGAHAPTYLAVPEGSTLSTVKELKGKKVAIFRGTNNHLAVVKVLAANGLSERDLQVLNMDNATTNSALASKDIDGAFGNWPLISLHLANRAKIIYSTKGDDPAFERHSMVLVTEAFESAHPETVQKIITEFVRAARWSSEPANFDQVVAIWARSGTPEAVFRYDFADTDVRYRNSPIVDPFLVEQYRFQARQAKEFALVRRDVDVRGWFEPKYVDSAIKSLGLEGYWTRYDSKGKPLGS</sequence>
<evidence type="ECO:0000313" key="3">
    <source>
        <dbReference type="Proteomes" id="UP000000270"/>
    </source>
</evidence>
<organism evidence="2 3">
    <name type="scientific">Azorhizobium caulinodans (strain ATCC 43989 / DSM 5975 / JCM 20966 / LMG 6465 / NBRC 14845 / NCIMB 13405 / ORS 571)</name>
    <dbReference type="NCBI Taxonomy" id="438753"/>
    <lineage>
        <taxon>Bacteria</taxon>
        <taxon>Pseudomonadati</taxon>
        <taxon>Pseudomonadota</taxon>
        <taxon>Alphaproteobacteria</taxon>
        <taxon>Hyphomicrobiales</taxon>
        <taxon>Xanthobacteraceae</taxon>
        <taxon>Azorhizobium</taxon>
    </lineage>
</organism>
<dbReference type="InterPro" id="IPR015168">
    <property type="entry name" value="SsuA/THI5"/>
</dbReference>
<dbReference type="PANTHER" id="PTHR30024:SF21">
    <property type="entry name" value="ABC TRANSPORTER SUBSTRATE-BINDING PROTEIN"/>
    <property type="match status" value="1"/>
</dbReference>
<feature type="domain" description="SsuA/THI5-like" evidence="1">
    <location>
        <begin position="97"/>
        <end position="267"/>
    </location>
</feature>
<reference evidence="2 3" key="6">
    <citation type="journal article" date="2011" name="Appl. Environ. Microbiol.">
        <title>Involvement of the azorhizobial chromosome partition gene (parA) in the onset of bacteroid differentiation during Sesbania rostrata stem nodule development.</title>
        <authorList>
            <person name="Liu CT."/>
            <person name="Lee KB."/>
            <person name="Wang YS."/>
            <person name="Peng MH."/>
            <person name="Lee KT."/>
            <person name="Suzuki S."/>
            <person name="Suzuki T."/>
            <person name="Oyaizu H."/>
        </authorList>
    </citation>
    <scope>NUCLEOTIDE SEQUENCE [LARGE SCALE GENOMIC DNA]</scope>
    <source>
        <strain evidence="3">ATCC 43989 / DSM 5975 / JCM 20966 / LMG 6465 / NBRC 14845 / NCIMB 13405 / ORS 571</strain>
    </source>
</reference>
<dbReference type="AlphaFoldDB" id="A8IC73"/>
<gene>
    <name evidence="2" type="ordered locus">AZC_3170</name>
</gene>
<accession>A8IC73</accession>
<keyword evidence="3" id="KW-1185">Reference proteome</keyword>
<proteinExistence type="predicted"/>
<dbReference type="SUPFAM" id="SSF53850">
    <property type="entry name" value="Periplasmic binding protein-like II"/>
    <property type="match status" value="1"/>
</dbReference>
<evidence type="ECO:0000313" key="2">
    <source>
        <dbReference type="EMBL" id="BAF89168.1"/>
    </source>
</evidence>
<dbReference type="STRING" id="438753.AZC_3170"/>
<reference evidence="2 3" key="1">
    <citation type="journal article" date="2007" name="Appl. Environ. Microbiol.">
        <title>Rhizobial factors required for stem nodule maturation and maintenance in Sesbania rostrata-Azorhizobium caulinodans ORS571 symbiosis.</title>
        <authorList>
            <person name="Suzuki S."/>
            <person name="Aono T."/>
            <person name="Lee KB."/>
            <person name="Suzuki T."/>
            <person name="Liu CT."/>
            <person name="Miwa H."/>
            <person name="Wakao S."/>
            <person name="Iki T."/>
            <person name="Oyaizu H."/>
        </authorList>
    </citation>
    <scope>NUCLEOTIDE SEQUENCE [LARGE SCALE GENOMIC DNA]</scope>
    <source>
        <strain evidence="3">ATCC 43989 / DSM 5975 / JCM 20966 / LMG 6465 / NBRC 14845 / NCIMB 13405 / ORS 571</strain>
    </source>
</reference>
<reference evidence="2 3" key="3">
    <citation type="journal article" date="2008" name="BMC Genomics">
        <title>The genome of the versatile nitrogen fixer Azorhizobium caulinodans ORS571.</title>
        <authorList>
            <person name="Lee KB."/>
            <person name="Backer P.D."/>
            <person name="Aono T."/>
            <person name="Liu CT."/>
            <person name="Suzuki S."/>
            <person name="Suzuki T."/>
            <person name="Kaneko T."/>
            <person name="Yamada M."/>
            <person name="Tabata S."/>
            <person name="Kupfer D.M."/>
            <person name="Najar F.Z."/>
            <person name="Wiley G.B."/>
            <person name="Roe B."/>
            <person name="Binnewies T.T."/>
            <person name="Ussery D.W."/>
            <person name="D'Haeze W."/>
            <person name="Herder J.D."/>
            <person name="Gevers D."/>
            <person name="Vereecke D."/>
            <person name="Holsters M."/>
            <person name="Oyaizu H."/>
        </authorList>
    </citation>
    <scope>NUCLEOTIDE SEQUENCE [LARGE SCALE GENOMIC DNA]</scope>
    <source>
        <strain evidence="3">ATCC 43989 / DSM 5975 / JCM 20966 / LMG 6465 / NBRC 14845 / NCIMB 13405 / ORS 571</strain>
    </source>
</reference>
<reference evidence="3" key="2">
    <citation type="submission" date="2007-04" db="EMBL/GenBank/DDBJ databases">
        <title>Complete genome sequence of the nitrogen-fixing bacterium Azorhizobium caulinodans ORS571.</title>
        <authorList>
            <person name="Lee K.B."/>
            <person name="Backer P.D."/>
            <person name="Aono T."/>
            <person name="Liu C.T."/>
            <person name="Suzuki S."/>
            <person name="Suzuki T."/>
            <person name="Kaneko T."/>
            <person name="Yamada M."/>
            <person name="Tabata S."/>
            <person name="Kupfer D.M."/>
            <person name="Najar F.Z."/>
            <person name="Wiley G.B."/>
            <person name="Roe B."/>
            <person name="Binnewies T."/>
            <person name="Ussery D."/>
            <person name="Vereecke D."/>
            <person name="Gevers D."/>
            <person name="Holsters M."/>
            <person name="Oyaizu H."/>
        </authorList>
    </citation>
    <scope>NUCLEOTIDE SEQUENCE [LARGE SCALE GENOMIC DNA]</scope>
    <source>
        <strain evidence="3">ATCC 43989 / DSM 5975 / JCM 20966 / LMG 6465 / NBRC 14845 / NCIMB 13405 / ORS 571</strain>
    </source>
</reference>
<name>A8IC73_AZOC5</name>
<dbReference type="Pfam" id="PF09084">
    <property type="entry name" value="NMT1"/>
    <property type="match status" value="1"/>
</dbReference>
<dbReference type="Proteomes" id="UP000000270">
    <property type="component" value="Chromosome"/>
</dbReference>
<dbReference type="PANTHER" id="PTHR30024">
    <property type="entry name" value="ALIPHATIC SULFONATES-BINDING PROTEIN-RELATED"/>
    <property type="match status" value="1"/>
</dbReference>
<evidence type="ECO:0000259" key="1">
    <source>
        <dbReference type="Pfam" id="PF09084"/>
    </source>
</evidence>
<reference evidence="2 3" key="5">
    <citation type="journal article" date="2010" name="Appl. Environ. Microbiol.">
        <title>phrR-like gene praR of Azorhizobium caulinodans ORS571 is essential for symbiosis with Sesbania rostrata and is involved in expression of reb genes.</title>
        <authorList>
            <person name="Akiba N."/>
            <person name="Aono T."/>
            <person name="Toyazaki H."/>
            <person name="Sato S."/>
            <person name="Oyaizu H."/>
        </authorList>
    </citation>
    <scope>NUCLEOTIDE SEQUENCE [LARGE SCALE GENOMIC DNA]</scope>
    <source>
        <strain evidence="3">ATCC 43989 / DSM 5975 / JCM 20966 / LMG 6465 / NBRC 14845 / NCIMB 13405 / ORS 571</strain>
    </source>
</reference>
<reference evidence="2 3" key="4">
    <citation type="journal article" date="2009" name="Appl. Environ. Microbiol.">
        <title>Comparative genome-wide transcriptional profiling of Azorhizobium caulinodans ORS571 grown under free-living and symbiotic conditions.</title>
        <authorList>
            <person name="Tsukada S."/>
            <person name="Aono T."/>
            <person name="Akiba N."/>
            <person name="Lee KB."/>
            <person name="Liu CT."/>
            <person name="Toyazaki H."/>
            <person name="Oyaizu H."/>
        </authorList>
    </citation>
    <scope>NUCLEOTIDE SEQUENCE [LARGE SCALE GENOMIC DNA]</scope>
    <source>
        <strain evidence="3">ATCC 43989 / DSM 5975 / JCM 20966 / LMG 6465 / NBRC 14845 / NCIMB 13405 / ORS 571</strain>
    </source>
</reference>